<proteinExistence type="predicted"/>
<reference evidence="2" key="1">
    <citation type="submission" date="2019-08" db="EMBL/GenBank/DDBJ databases">
        <authorList>
            <person name="Kucharzyk K."/>
            <person name="Murdoch R.W."/>
            <person name="Higgins S."/>
            <person name="Loffler F."/>
        </authorList>
    </citation>
    <scope>NUCLEOTIDE SEQUENCE</scope>
</reference>
<feature type="compositionally biased region" description="Basic and acidic residues" evidence="1">
    <location>
        <begin position="72"/>
        <end position="92"/>
    </location>
</feature>
<accession>A0A644YU11</accession>
<evidence type="ECO:0000256" key="1">
    <source>
        <dbReference type="SAM" id="MobiDB-lite"/>
    </source>
</evidence>
<dbReference type="AlphaFoldDB" id="A0A644YU11"/>
<feature type="compositionally biased region" description="Polar residues" evidence="1">
    <location>
        <begin position="101"/>
        <end position="111"/>
    </location>
</feature>
<gene>
    <name evidence="2" type="ORF">SDC9_78366</name>
</gene>
<protein>
    <submittedName>
        <fullName evidence="2">Uncharacterized protein</fullName>
    </submittedName>
</protein>
<evidence type="ECO:0000313" key="2">
    <source>
        <dbReference type="EMBL" id="MPM31809.1"/>
    </source>
</evidence>
<sequence length="177" mass="19710">MCDCRHAVPVRDRKIDRTDRVRIEFEIDVTDVIIVGAPVAEIAHVGQHDPAGGEPDMRNPTPRRLPFGPGEHLFRRAGEKDSRHQQFHRAEPVKPAAAAQGNDSGRQQASGISRRRRTGPVKPIVHRADAPDSGQKQYEEARNPQWQHAERSPPVPPAGGLRPGRCGRRIILRPDAH</sequence>
<feature type="region of interest" description="Disordered" evidence="1">
    <location>
        <begin position="48"/>
        <end position="177"/>
    </location>
</feature>
<dbReference type="EMBL" id="VSSQ01006180">
    <property type="protein sequence ID" value="MPM31809.1"/>
    <property type="molecule type" value="Genomic_DNA"/>
</dbReference>
<comment type="caution">
    <text evidence="2">The sequence shown here is derived from an EMBL/GenBank/DDBJ whole genome shotgun (WGS) entry which is preliminary data.</text>
</comment>
<organism evidence="2">
    <name type="scientific">bioreactor metagenome</name>
    <dbReference type="NCBI Taxonomy" id="1076179"/>
    <lineage>
        <taxon>unclassified sequences</taxon>
        <taxon>metagenomes</taxon>
        <taxon>ecological metagenomes</taxon>
    </lineage>
</organism>
<name>A0A644YU11_9ZZZZ</name>